<sequence length="203" mass="23361">MEKIIITIGRQFGAGGRELGKKLAEKLKIPYYDKEIMAAIAEKSGLSKEYLTQNDEVATNSFLYSLVMGTRTLSGQKTVEEIKMDAQREVMKELAEKGSCIIIGRLADYTLREENIFRIFLSAEKEDRIERVCNRDHLSEVEALKKIHKMDKLRASYYSEYADAEWGRAGNYDLCINLSKISTEKAIDMIIMNVSDWRRETRI</sequence>
<dbReference type="SUPFAM" id="SSF52540">
    <property type="entry name" value="P-loop containing nucleoside triphosphate hydrolases"/>
    <property type="match status" value="1"/>
</dbReference>
<dbReference type="EMBL" id="QJKD01000014">
    <property type="protein sequence ID" value="PXX49234.1"/>
    <property type="molecule type" value="Genomic_DNA"/>
</dbReference>
<evidence type="ECO:0000313" key="2">
    <source>
        <dbReference type="Proteomes" id="UP000248057"/>
    </source>
</evidence>
<gene>
    <name evidence="1" type="ORF">DFR60_11423</name>
</gene>
<dbReference type="Proteomes" id="UP000248057">
    <property type="component" value="Unassembled WGS sequence"/>
</dbReference>
<dbReference type="GO" id="GO:0016301">
    <property type="term" value="F:kinase activity"/>
    <property type="evidence" value="ECO:0007669"/>
    <property type="project" value="UniProtKB-KW"/>
</dbReference>
<name>A0A2V3XXH2_9FIRM</name>
<dbReference type="GeneID" id="86063722"/>
<dbReference type="InterPro" id="IPR027417">
    <property type="entry name" value="P-loop_NTPase"/>
</dbReference>
<keyword evidence="1" id="KW-0808">Transferase</keyword>
<protein>
    <submittedName>
        <fullName evidence="1">Cytidylate kinase</fullName>
    </submittedName>
</protein>
<comment type="caution">
    <text evidence="1">The sequence shown here is derived from an EMBL/GenBank/DDBJ whole genome shotgun (WGS) entry which is preliminary data.</text>
</comment>
<evidence type="ECO:0000313" key="1">
    <source>
        <dbReference type="EMBL" id="PXX49234.1"/>
    </source>
</evidence>
<dbReference type="RefSeq" id="WP_110324895.1">
    <property type="nucleotide sequence ID" value="NZ_QJKD01000014.1"/>
</dbReference>
<keyword evidence="2" id="KW-1185">Reference proteome</keyword>
<accession>A0A2V3XXH2</accession>
<keyword evidence="1" id="KW-0418">Kinase</keyword>
<dbReference type="Pfam" id="PF13189">
    <property type="entry name" value="Cytidylate_kin2"/>
    <property type="match status" value="1"/>
</dbReference>
<proteinExistence type="predicted"/>
<reference evidence="1 2" key="1">
    <citation type="submission" date="2018-05" db="EMBL/GenBank/DDBJ databases">
        <title>Genomic Encyclopedia of Type Strains, Phase IV (KMG-IV): sequencing the most valuable type-strain genomes for metagenomic binning, comparative biology and taxonomic classification.</title>
        <authorList>
            <person name="Goeker M."/>
        </authorList>
    </citation>
    <scope>NUCLEOTIDE SEQUENCE [LARGE SCALE GENOMIC DNA]</scope>
    <source>
        <strain evidence="1 2">DSM 24995</strain>
    </source>
</reference>
<dbReference type="AlphaFoldDB" id="A0A2V3XXH2"/>
<dbReference type="Gene3D" id="3.40.50.300">
    <property type="entry name" value="P-loop containing nucleotide triphosphate hydrolases"/>
    <property type="match status" value="1"/>
</dbReference>
<organism evidence="1 2">
    <name type="scientific">Hungatella effluvii</name>
    <dbReference type="NCBI Taxonomy" id="1096246"/>
    <lineage>
        <taxon>Bacteria</taxon>
        <taxon>Bacillati</taxon>
        <taxon>Bacillota</taxon>
        <taxon>Clostridia</taxon>
        <taxon>Lachnospirales</taxon>
        <taxon>Lachnospiraceae</taxon>
        <taxon>Hungatella</taxon>
    </lineage>
</organism>